<keyword evidence="3 5" id="KW-1133">Transmembrane helix</keyword>
<dbReference type="EMBL" id="CP035495">
    <property type="protein sequence ID" value="QAY62795.1"/>
    <property type="molecule type" value="Genomic_DNA"/>
</dbReference>
<keyword evidence="8" id="KW-1185">Reference proteome</keyword>
<evidence type="ECO:0000256" key="1">
    <source>
        <dbReference type="ARBA" id="ARBA00004141"/>
    </source>
</evidence>
<keyword evidence="2 5" id="KW-0812">Transmembrane</keyword>
<dbReference type="InterPro" id="IPR006073">
    <property type="entry name" value="GTP-bd"/>
</dbReference>
<dbReference type="AlphaFoldDB" id="A0A4P6EK77"/>
<accession>A0A4P6EK77</accession>
<dbReference type="GO" id="GO:0005525">
    <property type="term" value="F:GTP binding"/>
    <property type="evidence" value="ECO:0007669"/>
    <property type="project" value="InterPro"/>
</dbReference>
<dbReference type="InterPro" id="IPR027417">
    <property type="entry name" value="P-loop_NTPase"/>
</dbReference>
<dbReference type="InterPro" id="IPR021147">
    <property type="entry name" value="DUF697"/>
</dbReference>
<dbReference type="Gene3D" id="3.40.50.300">
    <property type="entry name" value="P-loop containing nucleotide triphosphate hydrolases"/>
    <property type="match status" value="1"/>
</dbReference>
<dbReference type="Proteomes" id="UP000291758">
    <property type="component" value="Chromosome"/>
</dbReference>
<proteinExistence type="predicted"/>
<evidence type="ECO:0000256" key="3">
    <source>
        <dbReference type="ARBA" id="ARBA00022989"/>
    </source>
</evidence>
<evidence type="ECO:0000256" key="2">
    <source>
        <dbReference type="ARBA" id="ARBA00022692"/>
    </source>
</evidence>
<evidence type="ECO:0000256" key="5">
    <source>
        <dbReference type="SAM" id="Phobius"/>
    </source>
</evidence>
<dbReference type="Pfam" id="PF01926">
    <property type="entry name" value="MMR_HSR1"/>
    <property type="match status" value="1"/>
</dbReference>
<organism evidence="7 8">
    <name type="scientific">Xylanimonas allomyrinae</name>
    <dbReference type="NCBI Taxonomy" id="2509459"/>
    <lineage>
        <taxon>Bacteria</taxon>
        <taxon>Bacillati</taxon>
        <taxon>Actinomycetota</taxon>
        <taxon>Actinomycetes</taxon>
        <taxon>Micrococcales</taxon>
        <taxon>Promicromonosporaceae</taxon>
        <taxon>Xylanimonas</taxon>
    </lineage>
</organism>
<evidence type="ECO:0000313" key="7">
    <source>
        <dbReference type="EMBL" id="QAY62795.1"/>
    </source>
</evidence>
<keyword evidence="4 5" id="KW-0472">Membrane</keyword>
<name>A0A4P6EK77_9MICO</name>
<evidence type="ECO:0000256" key="4">
    <source>
        <dbReference type="ARBA" id="ARBA00023136"/>
    </source>
</evidence>
<dbReference type="GO" id="GO:0016020">
    <property type="term" value="C:membrane"/>
    <property type="evidence" value="ECO:0007669"/>
    <property type="project" value="UniProtKB-SubCell"/>
</dbReference>
<gene>
    <name evidence="7" type="ORF">ET495_05450</name>
</gene>
<protein>
    <submittedName>
        <fullName evidence="7">DUF697 domain-containing protein</fullName>
    </submittedName>
</protein>
<feature type="domain" description="G" evidence="6">
    <location>
        <begin position="40"/>
        <end position="100"/>
    </location>
</feature>
<dbReference type="Pfam" id="PF05128">
    <property type="entry name" value="DUF697"/>
    <property type="match status" value="1"/>
</dbReference>
<comment type="subcellular location">
    <subcellularLocation>
        <location evidence="1">Membrane</location>
        <topology evidence="1">Multi-pass membrane protein</topology>
    </subcellularLocation>
</comment>
<evidence type="ECO:0000259" key="6">
    <source>
        <dbReference type="Pfam" id="PF01926"/>
    </source>
</evidence>
<dbReference type="KEGG" id="xyl:ET495_05450"/>
<reference evidence="7 8" key="1">
    <citation type="submission" date="2019-01" db="EMBL/GenBank/DDBJ databases">
        <title>Genome sequencing of strain 2JSPR-7.</title>
        <authorList>
            <person name="Heo J."/>
            <person name="Kim S.-J."/>
            <person name="Kim J.-S."/>
            <person name="Hong S.-B."/>
            <person name="Kwon S.-W."/>
        </authorList>
    </citation>
    <scope>NUCLEOTIDE SEQUENCE [LARGE SCALE GENOMIC DNA]</scope>
    <source>
        <strain evidence="7 8">2JSPR-7</strain>
    </source>
</reference>
<feature type="transmembrane region" description="Helical" evidence="5">
    <location>
        <begin position="234"/>
        <end position="253"/>
    </location>
</feature>
<evidence type="ECO:0000313" key="8">
    <source>
        <dbReference type="Proteomes" id="UP000291758"/>
    </source>
</evidence>
<dbReference type="OrthoDB" id="9255830at2"/>
<feature type="transmembrane region" description="Helical" evidence="5">
    <location>
        <begin position="273"/>
        <end position="292"/>
    </location>
</feature>
<dbReference type="SUPFAM" id="SSF52540">
    <property type="entry name" value="P-loop containing nucleoside triphosphate hydrolases"/>
    <property type="match status" value="1"/>
</dbReference>
<sequence length="372" mass="39970">MNTWAMTEQTTTSQFIEDDAQDAFAAGFHDASEDYGRLNIAVLGNTGVGKSTLVNAMFQKDLCPVGLGKPVTTEVSPYDNESGTLRIYDFPGFEHGKKRDPVEYMTKELKKLQKGPEEDRVHLAWFCWALPRFEDSHKRVVEALAAQGIVTIGIVAKVEDNELDDAHAFARLLSDYFGSLIHHRVMVVRAGKAPVKGLRELLDETREVAPDAFREALEAAQRVDLAAKDRQARAIVAAAAASAGAVAATPIPVASATILAPIQLGMMGKLANLYGLSLVGMLGMSGLVQLSLQLTGRAAAQSLVKLIPGPGSVVNLAVATIWTEAAGEAWIQICKGLATGKLDPSKISNVLDMLSPLVEAILRSKMPKAKKR</sequence>